<comment type="caution">
    <text evidence="9">The sequence shown here is derived from an EMBL/GenBank/DDBJ whole genome shotgun (WGS) entry which is preliminary data.</text>
</comment>
<keyword evidence="5" id="KW-0378">Hydrolase</keyword>
<reference evidence="9" key="1">
    <citation type="journal article" date="2022" name="Int. J. Mol. Sci.">
        <title>Draft Genome of Tanacetum Coccineum: Genomic Comparison of Closely Related Tanacetum-Family Plants.</title>
        <authorList>
            <person name="Yamashiro T."/>
            <person name="Shiraishi A."/>
            <person name="Nakayama K."/>
            <person name="Satake H."/>
        </authorList>
    </citation>
    <scope>NUCLEOTIDE SEQUENCE</scope>
</reference>
<keyword evidence="2" id="KW-0548">Nucleotidyltransferase</keyword>
<dbReference type="InterPro" id="IPR041588">
    <property type="entry name" value="Integrase_H2C2"/>
</dbReference>
<feature type="domain" description="Reverse transcriptase RNase H-like" evidence="7">
    <location>
        <begin position="300"/>
        <end position="353"/>
    </location>
</feature>
<evidence type="ECO:0000256" key="3">
    <source>
        <dbReference type="ARBA" id="ARBA00022722"/>
    </source>
</evidence>
<evidence type="ECO:0000313" key="10">
    <source>
        <dbReference type="Proteomes" id="UP001151760"/>
    </source>
</evidence>
<keyword evidence="3" id="KW-0540">Nuclease</keyword>
<gene>
    <name evidence="9" type="ORF">Tco_0682183</name>
</gene>
<evidence type="ECO:0000313" key="9">
    <source>
        <dbReference type="EMBL" id="GJS67619.1"/>
    </source>
</evidence>
<dbReference type="Gene3D" id="1.10.340.70">
    <property type="match status" value="1"/>
</dbReference>
<evidence type="ECO:0000256" key="1">
    <source>
        <dbReference type="ARBA" id="ARBA00022679"/>
    </source>
</evidence>
<dbReference type="InterPro" id="IPR041373">
    <property type="entry name" value="RT_RNaseH"/>
</dbReference>
<evidence type="ECO:0000256" key="5">
    <source>
        <dbReference type="ARBA" id="ARBA00022801"/>
    </source>
</evidence>
<evidence type="ECO:0000259" key="8">
    <source>
        <dbReference type="Pfam" id="PF17921"/>
    </source>
</evidence>
<dbReference type="Pfam" id="PF17921">
    <property type="entry name" value="Integrase_H2C2"/>
    <property type="match status" value="1"/>
</dbReference>
<dbReference type="Pfam" id="PF17917">
    <property type="entry name" value="RT_RNaseH"/>
    <property type="match status" value="1"/>
</dbReference>
<dbReference type="Proteomes" id="UP001151760">
    <property type="component" value="Unassembled WGS sequence"/>
</dbReference>
<evidence type="ECO:0000256" key="4">
    <source>
        <dbReference type="ARBA" id="ARBA00022759"/>
    </source>
</evidence>
<keyword evidence="1" id="KW-0808">Transferase</keyword>
<evidence type="ECO:0000256" key="6">
    <source>
        <dbReference type="ARBA" id="ARBA00022918"/>
    </source>
</evidence>
<name>A0ABQ4XQQ0_9ASTR</name>
<keyword evidence="10" id="KW-1185">Reference proteome</keyword>
<proteinExistence type="predicted"/>
<evidence type="ECO:0000259" key="7">
    <source>
        <dbReference type="Pfam" id="PF17917"/>
    </source>
</evidence>
<organism evidence="9 10">
    <name type="scientific">Tanacetum coccineum</name>
    <dbReference type="NCBI Taxonomy" id="301880"/>
    <lineage>
        <taxon>Eukaryota</taxon>
        <taxon>Viridiplantae</taxon>
        <taxon>Streptophyta</taxon>
        <taxon>Embryophyta</taxon>
        <taxon>Tracheophyta</taxon>
        <taxon>Spermatophyta</taxon>
        <taxon>Magnoliopsida</taxon>
        <taxon>eudicotyledons</taxon>
        <taxon>Gunneridae</taxon>
        <taxon>Pentapetalae</taxon>
        <taxon>asterids</taxon>
        <taxon>campanulids</taxon>
        <taxon>Asterales</taxon>
        <taxon>Asteraceae</taxon>
        <taxon>Asteroideae</taxon>
        <taxon>Anthemideae</taxon>
        <taxon>Anthemidinae</taxon>
        <taxon>Tanacetum</taxon>
    </lineage>
</organism>
<dbReference type="InterPro" id="IPR043502">
    <property type="entry name" value="DNA/RNA_pol_sf"/>
</dbReference>
<reference evidence="9" key="2">
    <citation type="submission" date="2022-01" db="EMBL/GenBank/DDBJ databases">
        <authorList>
            <person name="Yamashiro T."/>
            <person name="Shiraishi A."/>
            <person name="Satake H."/>
            <person name="Nakayama K."/>
        </authorList>
    </citation>
    <scope>NUCLEOTIDE SEQUENCE</scope>
</reference>
<feature type="domain" description="Integrase zinc-binding" evidence="8">
    <location>
        <begin position="373"/>
        <end position="413"/>
    </location>
</feature>
<keyword evidence="6 9" id="KW-0695">RNA-directed DNA polymerase</keyword>
<dbReference type="EMBL" id="BQNB010009731">
    <property type="protein sequence ID" value="GJS67619.1"/>
    <property type="molecule type" value="Genomic_DNA"/>
</dbReference>
<accession>A0ABQ4XQQ0</accession>
<dbReference type="GO" id="GO:0003964">
    <property type="term" value="F:RNA-directed DNA polymerase activity"/>
    <property type="evidence" value="ECO:0007669"/>
    <property type="project" value="UniProtKB-KW"/>
</dbReference>
<evidence type="ECO:0000256" key="2">
    <source>
        <dbReference type="ARBA" id="ARBA00022695"/>
    </source>
</evidence>
<protein>
    <submittedName>
        <fullName evidence="9">Reverse transcriptase domain-containing protein</fullName>
    </submittedName>
</protein>
<keyword evidence="4" id="KW-0255">Endonuclease</keyword>
<sequence length="430" mass="50433">MDSLNPPLPIFESEPDEEIKVENSIEPEDENVPISVYEKGESSNVAISRENGDSLLPGFMRWDIDSLFGRIVNLSRRMCGRETAHALVEKKGKAKDEFYGKLILDLGNEVRFSVEQGTTAMEKLVEKLGNVEEKAEYIFSLLMYRIMPLKSAPMTPSCYGVRMIKKVVDAVYFVERERKRKSRIDSMDLGLVQKSALDCEDGWRKRKCFWNQWNVQRYRRLSCCCNMKQLMTTEFCPIEEIQRLEHEFWNLKVKEYDIVAYTHEKKSKEKRLEDMLMVRDFPEVYPEELPGLPPSRQVEFRIDQYRSCTSYGAVLMQGEKVIAYASRQLKVHEENYATHDLELGAIHEAQRKAMRKKYVRNENLGRLTKLIFEFHPDGTYKIYQDLKLLYWWPNMEADIATYVSKCLTYVKVKGEHQKPSRLLQQPEIPV</sequence>
<dbReference type="SUPFAM" id="SSF56672">
    <property type="entry name" value="DNA/RNA polymerases"/>
    <property type="match status" value="1"/>
</dbReference>